<sequence length="60" mass="6977">MPDLIDYLVLVFIYARDPPSQHKDRSRDALLLSLEYDNYSRLSNSASRCHIHLSCLKVAR</sequence>
<keyword evidence="2" id="KW-1185">Reference proteome</keyword>
<evidence type="ECO:0000313" key="1">
    <source>
        <dbReference type="EMBL" id="CEG42193.1"/>
    </source>
</evidence>
<dbReference type="AlphaFoldDB" id="A0A0P1ALK7"/>
<organism evidence="1 2">
    <name type="scientific">Plasmopara halstedii</name>
    <name type="common">Downy mildew of sunflower</name>
    <dbReference type="NCBI Taxonomy" id="4781"/>
    <lineage>
        <taxon>Eukaryota</taxon>
        <taxon>Sar</taxon>
        <taxon>Stramenopiles</taxon>
        <taxon>Oomycota</taxon>
        <taxon>Peronosporomycetes</taxon>
        <taxon>Peronosporales</taxon>
        <taxon>Peronosporaceae</taxon>
        <taxon>Plasmopara</taxon>
    </lineage>
</organism>
<dbReference type="Proteomes" id="UP000054928">
    <property type="component" value="Unassembled WGS sequence"/>
</dbReference>
<name>A0A0P1ALK7_PLAHL</name>
<dbReference type="EMBL" id="CCYD01000610">
    <property type="protein sequence ID" value="CEG42193.1"/>
    <property type="molecule type" value="Genomic_DNA"/>
</dbReference>
<proteinExistence type="predicted"/>
<dbReference type="GeneID" id="36407542"/>
<evidence type="ECO:0000313" key="2">
    <source>
        <dbReference type="Proteomes" id="UP000054928"/>
    </source>
</evidence>
<accession>A0A0P1ALK7</accession>
<dbReference type="RefSeq" id="XP_024578562.1">
    <property type="nucleotide sequence ID" value="XM_024728046.1"/>
</dbReference>
<reference evidence="2" key="1">
    <citation type="submission" date="2014-09" db="EMBL/GenBank/DDBJ databases">
        <authorList>
            <person name="Sharma Rahul"/>
            <person name="Thines Marco"/>
        </authorList>
    </citation>
    <scope>NUCLEOTIDE SEQUENCE [LARGE SCALE GENOMIC DNA]</scope>
</reference>
<protein>
    <submittedName>
        <fullName evidence="1">Uncharacterized protein</fullName>
    </submittedName>
</protein>